<name>A0A8C8X5D9_PANLE</name>
<evidence type="ECO:0000256" key="8">
    <source>
        <dbReference type="ARBA" id="ARBA00022771"/>
    </source>
</evidence>
<evidence type="ECO:0000256" key="13">
    <source>
        <dbReference type="ARBA" id="ARBA00023274"/>
    </source>
</evidence>
<comment type="similarity">
    <text evidence="2">Belongs to the eukaryotic ribosomal protein eL37 family.</text>
</comment>
<sequence>MMKGMSSFEKHCNKMHALCCCCGSKSYHLQKLTCGKCVYLAKQKRKYNWSGKAKRRNTPGTGQKRHPKIVCRRFRDGFCEGTTPKPKRVAVAASSSSEGFND</sequence>
<protein>
    <recommendedName>
        <fullName evidence="15">Large ribosomal subunit protein eL37</fullName>
    </recommendedName>
    <alternativeName>
        <fullName evidence="16">60S ribosomal protein L37</fullName>
    </alternativeName>
</protein>
<keyword evidence="8" id="KW-0863">Zinc-finger</keyword>
<evidence type="ECO:0000313" key="17">
    <source>
        <dbReference type="Ensembl" id="ENSPLOP00000014392.1"/>
    </source>
</evidence>
<comment type="subunit">
    <text evidence="3">Component of the large ribosomal subunit.</text>
</comment>
<dbReference type="AlphaFoldDB" id="A0A8C8X5D9"/>
<dbReference type="GO" id="GO:0019843">
    <property type="term" value="F:rRNA binding"/>
    <property type="evidence" value="ECO:0007669"/>
    <property type="project" value="UniProtKB-KW"/>
</dbReference>
<evidence type="ECO:0000256" key="15">
    <source>
        <dbReference type="ARBA" id="ARBA00035225"/>
    </source>
</evidence>
<dbReference type="SUPFAM" id="SSF57829">
    <property type="entry name" value="Zn-binding ribosomal proteins"/>
    <property type="match status" value="1"/>
</dbReference>
<evidence type="ECO:0000256" key="1">
    <source>
        <dbReference type="ARBA" id="ARBA00004496"/>
    </source>
</evidence>
<dbReference type="PANTHER" id="PTHR10768">
    <property type="entry name" value="60S RIBOSOMAL PROTEIN L37"/>
    <property type="match status" value="1"/>
</dbReference>
<keyword evidence="5" id="KW-0597">Phosphoprotein</keyword>
<evidence type="ECO:0000256" key="9">
    <source>
        <dbReference type="ARBA" id="ARBA00022833"/>
    </source>
</evidence>
<dbReference type="InterPro" id="IPR011332">
    <property type="entry name" value="Ribosomal_zn-bd"/>
</dbReference>
<dbReference type="GO" id="GO:0003735">
    <property type="term" value="F:structural constituent of ribosome"/>
    <property type="evidence" value="ECO:0007669"/>
    <property type="project" value="InterPro"/>
</dbReference>
<dbReference type="GO" id="GO:0006412">
    <property type="term" value="P:translation"/>
    <property type="evidence" value="ECO:0007669"/>
    <property type="project" value="InterPro"/>
</dbReference>
<keyword evidence="11" id="KW-0689">Ribosomal protein</keyword>
<evidence type="ECO:0000256" key="11">
    <source>
        <dbReference type="ARBA" id="ARBA00022980"/>
    </source>
</evidence>
<keyword evidence="7" id="KW-0699">rRNA-binding</keyword>
<evidence type="ECO:0000313" key="18">
    <source>
        <dbReference type="Proteomes" id="UP000694399"/>
    </source>
</evidence>
<dbReference type="Gene3D" id="2.20.25.30">
    <property type="match status" value="1"/>
</dbReference>
<reference evidence="17" key="3">
    <citation type="submission" date="2025-09" db="UniProtKB">
        <authorList>
            <consortium name="Ensembl"/>
        </authorList>
    </citation>
    <scope>IDENTIFICATION</scope>
</reference>
<evidence type="ECO:0000256" key="14">
    <source>
        <dbReference type="ARBA" id="ARBA00034092"/>
    </source>
</evidence>
<gene>
    <name evidence="17" type="primary">LOC122229283</name>
</gene>
<evidence type="ECO:0000256" key="16">
    <source>
        <dbReference type="ARBA" id="ARBA00035332"/>
    </source>
</evidence>
<dbReference type="InterPro" id="IPR011331">
    <property type="entry name" value="Ribosomal_eL37/eL43"/>
</dbReference>
<comment type="subcellular location">
    <subcellularLocation>
        <location evidence="1">Cytoplasm</location>
    </subcellularLocation>
</comment>
<dbReference type="PANTHER" id="PTHR10768:SF22">
    <property type="entry name" value="LARGE RIBOSOMAL SUBUNIT PROTEIN EL37"/>
    <property type="match status" value="1"/>
</dbReference>
<dbReference type="GO" id="GO:0008270">
    <property type="term" value="F:zinc ion binding"/>
    <property type="evidence" value="ECO:0007669"/>
    <property type="project" value="UniProtKB-KW"/>
</dbReference>
<reference evidence="17" key="2">
    <citation type="submission" date="2025-08" db="UniProtKB">
        <authorList>
            <consortium name="Ensembl"/>
        </authorList>
    </citation>
    <scope>IDENTIFICATION</scope>
</reference>
<comment type="function">
    <text evidence="14">Component of the large ribosomal subunit. The ribosome is a large ribonucleoprotein complex responsible for the synthesis of proteins in the cell.</text>
</comment>
<evidence type="ECO:0000256" key="12">
    <source>
        <dbReference type="ARBA" id="ARBA00022990"/>
    </source>
</evidence>
<keyword evidence="10" id="KW-0694">RNA-binding</keyword>
<dbReference type="InterPro" id="IPR001569">
    <property type="entry name" value="Ribosomal_eL37"/>
</dbReference>
<dbReference type="KEGG" id="plez:122229283"/>
<evidence type="ECO:0000256" key="10">
    <source>
        <dbReference type="ARBA" id="ARBA00022884"/>
    </source>
</evidence>
<keyword evidence="9" id="KW-0862">Zinc</keyword>
<proteinExistence type="inferred from homology"/>
<dbReference type="GO" id="GO:0022625">
    <property type="term" value="C:cytosolic large ribosomal subunit"/>
    <property type="evidence" value="ECO:0007669"/>
    <property type="project" value="TreeGrafter"/>
</dbReference>
<dbReference type="Proteomes" id="UP000694399">
    <property type="component" value="Chromosome D1"/>
</dbReference>
<dbReference type="Ensembl" id="ENSPLOT00000015959.1">
    <property type="protein sequence ID" value="ENSPLOP00000014392.1"/>
    <property type="gene ID" value="ENSPLOG00000010552.1"/>
</dbReference>
<evidence type="ECO:0000256" key="2">
    <source>
        <dbReference type="ARBA" id="ARBA00009805"/>
    </source>
</evidence>
<evidence type="ECO:0000256" key="7">
    <source>
        <dbReference type="ARBA" id="ARBA00022730"/>
    </source>
</evidence>
<dbReference type="GeneID" id="122229283"/>
<dbReference type="GeneTree" id="ENSGT00390000005254"/>
<evidence type="ECO:0000256" key="4">
    <source>
        <dbReference type="ARBA" id="ARBA00022490"/>
    </source>
</evidence>
<evidence type="ECO:0000256" key="5">
    <source>
        <dbReference type="ARBA" id="ARBA00022553"/>
    </source>
</evidence>
<keyword evidence="6" id="KW-0479">Metal-binding</keyword>
<keyword evidence="18" id="KW-1185">Reference proteome</keyword>
<evidence type="ECO:0000256" key="6">
    <source>
        <dbReference type="ARBA" id="ARBA00022723"/>
    </source>
</evidence>
<evidence type="ECO:0000256" key="3">
    <source>
        <dbReference type="ARBA" id="ARBA00011133"/>
    </source>
</evidence>
<keyword evidence="12" id="KW-0007">Acetylation</keyword>
<accession>A0A8C8X5D9</accession>
<keyword evidence="13" id="KW-0687">Ribonucleoprotein</keyword>
<reference evidence="17" key="1">
    <citation type="journal article" date="2019" name="bioRxiv">
        <title>Long live the king: chromosome-level assembly of the lion (Panthera leo) using linked-read, Hi-C, and long read data.</title>
        <authorList>
            <person name="Armstrong E.E."/>
            <person name="Taylor R.W."/>
            <person name="Miller D.E."/>
            <person name="Kaelin C."/>
            <person name="Barsh G."/>
            <person name="Hadly E.A."/>
            <person name="Petrov D."/>
        </authorList>
    </citation>
    <scope>NUCLEOTIDE SEQUENCE [LARGE SCALE GENOMIC DNA]</scope>
</reference>
<dbReference type="FunFam" id="2.20.25.30:FF:000001">
    <property type="entry name" value="Ribosomal protein L37"/>
    <property type="match status" value="1"/>
</dbReference>
<dbReference type="OMA" id="RCASCAY"/>
<keyword evidence="4" id="KW-0963">Cytoplasm</keyword>
<organism evidence="17 18">
    <name type="scientific">Panthera leo</name>
    <name type="common">Lion</name>
    <dbReference type="NCBI Taxonomy" id="9689"/>
    <lineage>
        <taxon>Eukaryota</taxon>
        <taxon>Metazoa</taxon>
        <taxon>Chordata</taxon>
        <taxon>Craniata</taxon>
        <taxon>Vertebrata</taxon>
        <taxon>Euteleostomi</taxon>
        <taxon>Mammalia</taxon>
        <taxon>Eutheria</taxon>
        <taxon>Laurasiatheria</taxon>
        <taxon>Carnivora</taxon>
        <taxon>Feliformia</taxon>
        <taxon>Felidae</taxon>
        <taxon>Pantherinae</taxon>
        <taxon>Panthera</taxon>
    </lineage>
</organism>
<dbReference type="RefSeq" id="XP_042810290.1">
    <property type="nucleotide sequence ID" value="XM_042954356.1"/>
</dbReference>
<dbReference type="Pfam" id="PF01907">
    <property type="entry name" value="Ribosomal_L37e"/>
    <property type="match status" value="1"/>
</dbReference>